<dbReference type="InterPro" id="IPR000515">
    <property type="entry name" value="MetI-like"/>
</dbReference>
<dbReference type="NCBIfam" id="NF008049">
    <property type="entry name" value="PRK10782.1"/>
    <property type="match status" value="1"/>
</dbReference>
<organism evidence="9 10">
    <name type="scientific">Fusibacter tunisiensis</name>
    <dbReference type="NCBI Taxonomy" id="1008308"/>
    <lineage>
        <taxon>Bacteria</taxon>
        <taxon>Bacillati</taxon>
        <taxon>Bacillota</taxon>
        <taxon>Clostridia</taxon>
        <taxon>Eubacteriales</taxon>
        <taxon>Eubacteriales Family XII. Incertae Sedis</taxon>
        <taxon>Fusibacter</taxon>
    </lineage>
</organism>
<keyword evidence="2 7" id="KW-0813">Transport</keyword>
<dbReference type="InterPro" id="IPR035906">
    <property type="entry name" value="MetI-like_sf"/>
</dbReference>
<accession>A0ABS2MPT6</accession>
<dbReference type="Proteomes" id="UP000767854">
    <property type="component" value="Unassembled WGS sequence"/>
</dbReference>
<feature type="transmembrane region" description="Helical" evidence="7">
    <location>
        <begin position="12"/>
        <end position="35"/>
    </location>
</feature>
<feature type="transmembrane region" description="Helical" evidence="7">
    <location>
        <begin position="141"/>
        <end position="163"/>
    </location>
</feature>
<comment type="similarity">
    <text evidence="7">Belongs to the binding-protein-dependent transport system permease family.</text>
</comment>
<dbReference type="EMBL" id="JAFBDT010000005">
    <property type="protein sequence ID" value="MBM7561418.1"/>
    <property type="molecule type" value="Genomic_DNA"/>
</dbReference>
<evidence type="ECO:0000259" key="8">
    <source>
        <dbReference type="PROSITE" id="PS50928"/>
    </source>
</evidence>
<feature type="transmembrane region" description="Helical" evidence="7">
    <location>
        <begin position="50"/>
        <end position="70"/>
    </location>
</feature>
<keyword evidence="3" id="KW-1003">Cell membrane</keyword>
<keyword evidence="10" id="KW-1185">Reference proteome</keyword>
<dbReference type="RefSeq" id="WP_204662907.1">
    <property type="nucleotide sequence ID" value="NZ_JAFBDT010000005.1"/>
</dbReference>
<keyword evidence="5 7" id="KW-1133">Transmembrane helix</keyword>
<reference evidence="9 10" key="1">
    <citation type="submission" date="2021-01" db="EMBL/GenBank/DDBJ databases">
        <title>Genomic Encyclopedia of Type Strains, Phase IV (KMG-IV): sequencing the most valuable type-strain genomes for metagenomic binning, comparative biology and taxonomic classification.</title>
        <authorList>
            <person name="Goeker M."/>
        </authorList>
    </citation>
    <scope>NUCLEOTIDE SEQUENCE [LARGE SCALE GENOMIC DNA]</scope>
    <source>
        <strain evidence="9 10">DSM 24436</strain>
    </source>
</reference>
<evidence type="ECO:0000256" key="3">
    <source>
        <dbReference type="ARBA" id="ARBA00022475"/>
    </source>
</evidence>
<proteinExistence type="inferred from homology"/>
<dbReference type="PANTHER" id="PTHR30450:SF1">
    <property type="entry name" value="D-METHIONINE TRANSPORT SYSTEM PERMEASE PROTEIN METI-RELATED"/>
    <property type="match status" value="1"/>
</dbReference>
<evidence type="ECO:0000256" key="7">
    <source>
        <dbReference type="RuleBase" id="RU363032"/>
    </source>
</evidence>
<sequence length="215" mass="23160">MEILIKASLETLYMVGLSLIFTIMIGLPLGIVLVITQPGHIAEQKRVYKLLSYSVNMTRSLPFVILMIFIMPLTRWLVGTSIGTQAAMVPLVFATIPFFARIVESALQEVDQGIIEAAVSMGASPLQIIVGVLVPESIPSLILGATITAVNLLGYSAMAGAIGGGGLGDLAIRYGYHRFQTDVMVMTIVVLIVLVQLIQSTGNVLANKIIHIRRK</sequence>
<comment type="subcellular location">
    <subcellularLocation>
        <location evidence="1 7">Cell membrane</location>
        <topology evidence="1 7">Multi-pass membrane protein</topology>
    </subcellularLocation>
</comment>
<comment type="caution">
    <text evidence="9">The sequence shown here is derived from an EMBL/GenBank/DDBJ whole genome shotgun (WGS) entry which is preliminary data.</text>
</comment>
<dbReference type="CDD" id="cd06261">
    <property type="entry name" value="TM_PBP2"/>
    <property type="match status" value="1"/>
</dbReference>
<evidence type="ECO:0000256" key="2">
    <source>
        <dbReference type="ARBA" id="ARBA00022448"/>
    </source>
</evidence>
<dbReference type="Pfam" id="PF00528">
    <property type="entry name" value="BPD_transp_1"/>
    <property type="match status" value="1"/>
</dbReference>
<dbReference type="InterPro" id="IPR051322">
    <property type="entry name" value="AA_ABC_Transporter_Permease"/>
</dbReference>
<feature type="transmembrane region" description="Helical" evidence="7">
    <location>
        <begin position="183"/>
        <end position="206"/>
    </location>
</feature>
<evidence type="ECO:0000256" key="5">
    <source>
        <dbReference type="ARBA" id="ARBA00022989"/>
    </source>
</evidence>
<feature type="transmembrane region" description="Helical" evidence="7">
    <location>
        <begin position="82"/>
        <end position="102"/>
    </location>
</feature>
<name>A0ABS2MPT6_9FIRM</name>
<evidence type="ECO:0000313" key="10">
    <source>
        <dbReference type="Proteomes" id="UP000767854"/>
    </source>
</evidence>
<dbReference type="PROSITE" id="PS50928">
    <property type="entry name" value="ABC_TM1"/>
    <property type="match status" value="1"/>
</dbReference>
<evidence type="ECO:0000313" key="9">
    <source>
        <dbReference type="EMBL" id="MBM7561418.1"/>
    </source>
</evidence>
<feature type="transmembrane region" description="Helical" evidence="7">
    <location>
        <begin position="114"/>
        <end position="134"/>
    </location>
</feature>
<evidence type="ECO:0000256" key="6">
    <source>
        <dbReference type="ARBA" id="ARBA00023136"/>
    </source>
</evidence>
<evidence type="ECO:0000256" key="4">
    <source>
        <dbReference type="ARBA" id="ARBA00022692"/>
    </source>
</evidence>
<dbReference type="Gene3D" id="1.10.3720.10">
    <property type="entry name" value="MetI-like"/>
    <property type="match status" value="1"/>
</dbReference>
<dbReference type="SUPFAM" id="SSF161098">
    <property type="entry name" value="MetI-like"/>
    <property type="match status" value="1"/>
</dbReference>
<dbReference type="PANTHER" id="PTHR30450">
    <property type="entry name" value="ABC TRANSPORTER PERMEASE"/>
    <property type="match status" value="1"/>
</dbReference>
<gene>
    <name evidence="9" type="ORF">JOC49_000938</name>
</gene>
<keyword evidence="4 7" id="KW-0812">Transmembrane</keyword>
<evidence type="ECO:0000256" key="1">
    <source>
        <dbReference type="ARBA" id="ARBA00004651"/>
    </source>
</evidence>
<protein>
    <submittedName>
        <fullName evidence="9">D-methionine transport system permease protein</fullName>
    </submittedName>
</protein>
<keyword evidence="6 7" id="KW-0472">Membrane</keyword>
<feature type="domain" description="ABC transmembrane type-1" evidence="8">
    <location>
        <begin position="8"/>
        <end position="199"/>
    </location>
</feature>